<proteinExistence type="predicted"/>
<reference evidence="5 6" key="1">
    <citation type="journal article" date="2018" name="Nat. Ecol. Evol.">
        <title>Genomic signatures of mitonuclear coevolution across populations of Tigriopus californicus.</title>
        <authorList>
            <person name="Barreto F.S."/>
            <person name="Watson E.T."/>
            <person name="Lima T.G."/>
            <person name="Willett C.S."/>
            <person name="Edmands S."/>
            <person name="Li W."/>
            <person name="Burton R.S."/>
        </authorList>
    </citation>
    <scope>NUCLEOTIDE SEQUENCE [LARGE SCALE GENOMIC DNA]</scope>
    <source>
        <strain evidence="5 6">San Diego</strain>
    </source>
</reference>
<organism evidence="5 6">
    <name type="scientific">Tigriopus californicus</name>
    <name type="common">Marine copepod</name>
    <dbReference type="NCBI Taxonomy" id="6832"/>
    <lineage>
        <taxon>Eukaryota</taxon>
        <taxon>Metazoa</taxon>
        <taxon>Ecdysozoa</taxon>
        <taxon>Arthropoda</taxon>
        <taxon>Crustacea</taxon>
        <taxon>Multicrustacea</taxon>
        <taxon>Hexanauplia</taxon>
        <taxon>Copepoda</taxon>
        <taxon>Harpacticoida</taxon>
        <taxon>Harpacticidae</taxon>
        <taxon>Tigriopus</taxon>
    </lineage>
</organism>
<protein>
    <recommendedName>
        <fullName evidence="4">J domain-containing protein</fullName>
    </recommendedName>
</protein>
<keyword evidence="1" id="KW-0143">Chaperone</keyword>
<dbReference type="SUPFAM" id="SSF46565">
    <property type="entry name" value="Chaperone J-domain"/>
    <property type="match status" value="1"/>
</dbReference>
<dbReference type="STRING" id="6832.A0A553NZV5"/>
<evidence type="ECO:0000256" key="2">
    <source>
        <dbReference type="SAM" id="MobiDB-lite"/>
    </source>
</evidence>
<keyword evidence="3" id="KW-0472">Membrane</keyword>
<dbReference type="Gene3D" id="1.10.287.110">
    <property type="entry name" value="DnaJ domain"/>
    <property type="match status" value="1"/>
</dbReference>
<name>A0A553NZV5_TIGCA</name>
<dbReference type="AlphaFoldDB" id="A0A553NZV5"/>
<dbReference type="EMBL" id="VCGU01000009">
    <property type="protein sequence ID" value="TRY70958.1"/>
    <property type="molecule type" value="Genomic_DNA"/>
</dbReference>
<dbReference type="PANTHER" id="PTHR44145:SF3">
    <property type="entry name" value="DNAJ HOMOLOG SUBFAMILY A MEMBER 3, MITOCHONDRIAL"/>
    <property type="match status" value="1"/>
</dbReference>
<feature type="region of interest" description="Disordered" evidence="2">
    <location>
        <begin position="102"/>
        <end position="132"/>
    </location>
</feature>
<dbReference type="OMA" id="KDPDRRS"/>
<dbReference type="PRINTS" id="PR00625">
    <property type="entry name" value="JDOMAIN"/>
</dbReference>
<feature type="transmembrane region" description="Helical" evidence="3">
    <location>
        <begin position="205"/>
        <end position="224"/>
    </location>
</feature>
<accession>A0A553NZV5</accession>
<dbReference type="InterPro" id="IPR001623">
    <property type="entry name" value="DnaJ_domain"/>
</dbReference>
<gene>
    <name evidence="5" type="ORF">TCAL_11622</name>
</gene>
<evidence type="ECO:0000313" key="5">
    <source>
        <dbReference type="EMBL" id="TRY70958.1"/>
    </source>
</evidence>
<evidence type="ECO:0000256" key="1">
    <source>
        <dbReference type="ARBA" id="ARBA00023186"/>
    </source>
</evidence>
<dbReference type="InterPro" id="IPR051938">
    <property type="entry name" value="Apopto_cytoskel_mod"/>
</dbReference>
<sequence length="227" mass="27032">MQTCAPHVMWTRWHRSNLRNFASHPPEDSTCPYQVLGLRRNADLKSIKSAYITLSKKYHPDVNASPQSSHQFRAVAEAYQLIGNASAKRRYDAKLASELRQNPYQRHTPSPGRPHPPPPQYRAPPRPPDDNIHRRWEAYLNERLKRSEREEYIRRRRDPFHVPEYDDPMRPLKREDWSTERYDRFEAWFTRRGERRRPKPTVIPMDPYLMGFVSSCMVCIMILLHNA</sequence>
<keyword evidence="3" id="KW-0812">Transmembrane</keyword>
<dbReference type="PANTHER" id="PTHR44145">
    <property type="entry name" value="DNAJ HOMOLOG SUBFAMILY A MEMBER 3, MITOCHONDRIAL"/>
    <property type="match status" value="1"/>
</dbReference>
<dbReference type="Pfam" id="PF00226">
    <property type="entry name" value="DnaJ"/>
    <property type="match status" value="1"/>
</dbReference>
<keyword evidence="6" id="KW-1185">Reference proteome</keyword>
<evidence type="ECO:0000256" key="3">
    <source>
        <dbReference type="SAM" id="Phobius"/>
    </source>
</evidence>
<dbReference type="SMART" id="SM00271">
    <property type="entry name" value="DnaJ"/>
    <property type="match status" value="1"/>
</dbReference>
<feature type="domain" description="J" evidence="4">
    <location>
        <begin position="31"/>
        <end position="95"/>
    </location>
</feature>
<evidence type="ECO:0000313" key="6">
    <source>
        <dbReference type="Proteomes" id="UP000318571"/>
    </source>
</evidence>
<comment type="caution">
    <text evidence="5">The sequence shown here is derived from an EMBL/GenBank/DDBJ whole genome shotgun (WGS) entry which is preliminary data.</text>
</comment>
<dbReference type="Proteomes" id="UP000318571">
    <property type="component" value="Chromosome 9"/>
</dbReference>
<dbReference type="InterPro" id="IPR036869">
    <property type="entry name" value="J_dom_sf"/>
</dbReference>
<evidence type="ECO:0000259" key="4">
    <source>
        <dbReference type="PROSITE" id="PS50076"/>
    </source>
</evidence>
<dbReference type="CDD" id="cd06257">
    <property type="entry name" value="DnaJ"/>
    <property type="match status" value="1"/>
</dbReference>
<keyword evidence="3" id="KW-1133">Transmembrane helix</keyword>
<feature type="compositionally biased region" description="Pro residues" evidence="2">
    <location>
        <begin position="111"/>
        <end position="126"/>
    </location>
</feature>
<dbReference type="PROSITE" id="PS50076">
    <property type="entry name" value="DNAJ_2"/>
    <property type="match status" value="1"/>
</dbReference>
<dbReference type="OrthoDB" id="110024at2759"/>